<dbReference type="InterPro" id="IPR001631">
    <property type="entry name" value="TopoI"/>
</dbReference>
<dbReference type="PROSITE" id="PS52038">
    <property type="entry name" value="TOPO_IB_2"/>
    <property type="match status" value="1"/>
</dbReference>
<proteinExistence type="inferred from homology"/>
<evidence type="ECO:0000259" key="7">
    <source>
        <dbReference type="Pfam" id="PF01028"/>
    </source>
</evidence>
<dbReference type="Gene3D" id="1.10.132.120">
    <property type="match status" value="1"/>
</dbReference>
<keyword evidence="6 9" id="KW-0413">Isomerase</keyword>
<evidence type="ECO:0000256" key="5">
    <source>
        <dbReference type="ARBA" id="ARBA00023125"/>
    </source>
</evidence>
<feature type="domain" description="DNA topoisomerase I catalytic core eukaryotic-type" evidence="7">
    <location>
        <begin position="83"/>
        <end position="285"/>
    </location>
</feature>
<dbReference type="InterPro" id="IPR035447">
    <property type="entry name" value="DNA_topo_I_N_sf"/>
</dbReference>
<dbReference type="GO" id="GO:0006265">
    <property type="term" value="P:DNA topological change"/>
    <property type="evidence" value="ECO:0007669"/>
    <property type="project" value="InterPro"/>
</dbReference>
<keyword evidence="4" id="KW-0799">Topoisomerase</keyword>
<dbReference type="EMBL" id="CP060731">
    <property type="protein sequence ID" value="QNN76394.1"/>
    <property type="molecule type" value="Genomic_DNA"/>
</dbReference>
<sequence>MAGLLHTSDAMPGLRRQRRGRGFVYLDARGRPVRAPATLARIRRLAIPPAYTDVWICAQANGHLQATGRDARGRKQYRYHRDWHAERGARKYDRLLAFADALPRLRRRVRADLALPGFPRGKVVALVVALLGQTLLRVGNASYQKANGSYGITTLRNVHARFIAGSEVRFAFRGKGGKTLEARVDDARLVRLVRRCRQLPGQALFQYRDGDTVQRIGSGDVNAYLQEVLGGPFTAKDFRTWGATLFAFRTLATMEVPEAEAARRQVRMQVLRDTAAILGNTPRICERCYVDPRVFEGWEDGRLQRVAANARGPRQWEQAATRFLKRTRRGS</sequence>
<gene>
    <name evidence="9" type="ORF">IAE60_10520</name>
</gene>
<dbReference type="Gene3D" id="3.90.15.10">
    <property type="entry name" value="Topoisomerase I, Chain A, domain 3"/>
    <property type="match status" value="1"/>
</dbReference>
<dbReference type="Gene3D" id="3.30.66.10">
    <property type="entry name" value="DNA topoisomerase I domain"/>
    <property type="match status" value="1"/>
</dbReference>
<evidence type="ECO:0000256" key="2">
    <source>
        <dbReference type="ARBA" id="ARBA00006645"/>
    </source>
</evidence>
<dbReference type="EC" id="5.6.2.1" evidence="3"/>
<comment type="catalytic activity">
    <reaction evidence="1">
        <text>ATP-independent breakage of single-stranded DNA, followed by passage and rejoining.</text>
        <dbReference type="EC" id="5.6.2.1"/>
    </reaction>
</comment>
<feature type="domain" description="DNA topoisomerase IB N-terminal" evidence="8">
    <location>
        <begin position="22"/>
        <end position="70"/>
    </location>
</feature>
<comment type="similarity">
    <text evidence="2">Belongs to the type IB topoisomerase family.</text>
</comment>
<evidence type="ECO:0000256" key="6">
    <source>
        <dbReference type="ARBA" id="ARBA00023235"/>
    </source>
</evidence>
<organism evidence="9 10">
    <name type="scientific">Pseudoxanthomonas mexicana</name>
    <dbReference type="NCBI Taxonomy" id="128785"/>
    <lineage>
        <taxon>Bacteria</taxon>
        <taxon>Pseudomonadati</taxon>
        <taxon>Pseudomonadota</taxon>
        <taxon>Gammaproteobacteria</taxon>
        <taxon>Lysobacterales</taxon>
        <taxon>Lysobacteraceae</taxon>
        <taxon>Pseudoxanthomonas</taxon>
    </lineage>
</organism>
<dbReference type="InterPro" id="IPR014711">
    <property type="entry name" value="TopoI_cat_a-hlx-sub_euk"/>
</dbReference>
<dbReference type="InterPro" id="IPR049331">
    <property type="entry name" value="Top1B_N_bact"/>
</dbReference>
<evidence type="ECO:0000256" key="3">
    <source>
        <dbReference type="ARBA" id="ARBA00012891"/>
    </source>
</evidence>
<dbReference type="GO" id="GO:0003677">
    <property type="term" value="F:DNA binding"/>
    <property type="evidence" value="ECO:0007669"/>
    <property type="project" value="UniProtKB-KW"/>
</dbReference>
<name>A0A7G9T8G9_PSEMX</name>
<dbReference type="InterPro" id="IPR011010">
    <property type="entry name" value="DNA_brk_join_enz"/>
</dbReference>
<dbReference type="AlphaFoldDB" id="A0A7G9T8G9"/>
<dbReference type="SUPFAM" id="SSF55869">
    <property type="entry name" value="DNA topoisomerase I domain"/>
    <property type="match status" value="1"/>
</dbReference>
<protein>
    <recommendedName>
        <fullName evidence="3">DNA topoisomerase</fullName>
        <ecNumber evidence="3">5.6.2.1</ecNumber>
    </recommendedName>
</protein>
<dbReference type="GeneID" id="81471405"/>
<evidence type="ECO:0000256" key="1">
    <source>
        <dbReference type="ARBA" id="ARBA00000213"/>
    </source>
</evidence>
<keyword evidence="5" id="KW-0238">DNA-binding</keyword>
<dbReference type="InterPro" id="IPR013500">
    <property type="entry name" value="TopoI_cat_euk"/>
</dbReference>
<dbReference type="Pfam" id="PF21338">
    <property type="entry name" value="Top1B_N_bact"/>
    <property type="match status" value="1"/>
</dbReference>
<dbReference type="Proteomes" id="UP000515838">
    <property type="component" value="Chromosome"/>
</dbReference>
<evidence type="ECO:0000256" key="4">
    <source>
        <dbReference type="ARBA" id="ARBA00023029"/>
    </source>
</evidence>
<evidence type="ECO:0000313" key="9">
    <source>
        <dbReference type="EMBL" id="QNN76394.1"/>
    </source>
</evidence>
<dbReference type="SUPFAM" id="SSF56349">
    <property type="entry name" value="DNA breaking-rejoining enzymes"/>
    <property type="match status" value="1"/>
</dbReference>
<dbReference type="RefSeq" id="WP_187572201.1">
    <property type="nucleotide sequence ID" value="NZ_CP060731.1"/>
</dbReference>
<dbReference type="Pfam" id="PF01028">
    <property type="entry name" value="Topoisom_I"/>
    <property type="match status" value="1"/>
</dbReference>
<dbReference type="PRINTS" id="PR00416">
    <property type="entry name" value="EUTPISMRASEI"/>
</dbReference>
<dbReference type="GO" id="GO:0003917">
    <property type="term" value="F:DNA topoisomerase type I (single strand cut, ATP-independent) activity"/>
    <property type="evidence" value="ECO:0007669"/>
    <property type="project" value="UniProtKB-EC"/>
</dbReference>
<accession>A0A7G9T8G9</accession>
<evidence type="ECO:0000313" key="10">
    <source>
        <dbReference type="Proteomes" id="UP000515838"/>
    </source>
</evidence>
<evidence type="ECO:0000259" key="8">
    <source>
        <dbReference type="Pfam" id="PF21338"/>
    </source>
</evidence>
<reference evidence="9 10" key="1">
    <citation type="submission" date="2020-08" db="EMBL/GenBank/DDBJ databases">
        <title>Streptomycin Non-resistant strain, P. mexicana.</title>
        <authorList>
            <person name="Ganesh-Kumar S."/>
            <person name="Zhe T."/>
            <person name="Yu Z."/>
            <person name="Min Y."/>
        </authorList>
    </citation>
    <scope>NUCLEOTIDE SEQUENCE [LARGE SCALE GENOMIC DNA]</scope>
    <source>
        <strain evidence="9 10">GTZY2</strain>
    </source>
</reference>